<name>A0ABD4SZA1_9CYAN</name>
<dbReference type="GO" id="GO:0005524">
    <property type="term" value="F:ATP binding"/>
    <property type="evidence" value="ECO:0007669"/>
    <property type="project" value="UniProtKB-KW"/>
</dbReference>
<dbReference type="InterPro" id="IPR003594">
    <property type="entry name" value="HATPase_dom"/>
</dbReference>
<keyword evidence="3" id="KW-1185">Reference proteome</keyword>
<dbReference type="InterPro" id="IPR036890">
    <property type="entry name" value="HATPase_C_sf"/>
</dbReference>
<dbReference type="RefSeq" id="WP_166279322.1">
    <property type="nucleotide sequence ID" value="NZ_JTHE03000013.1"/>
</dbReference>
<sequence length="164" mass="19276">MVRDLPHRQFQQRFSTDLNQLPQVVQWLSTAKPADCPETVWQQVNMALIEGFSNAVRHAHRQLPPETPIDVRLALFSQRLQLMIWDWGPPFDLEAALQGRAQTLQRPDYDPLAQERQWGVQIFLKLRQEFGWRIALGRTENDRNCLTFEKQFEAPHRETEVSES</sequence>
<dbReference type="Pfam" id="PF13581">
    <property type="entry name" value="HATPase_c_2"/>
    <property type="match status" value="1"/>
</dbReference>
<dbReference type="CDD" id="cd16936">
    <property type="entry name" value="HATPase_RsbW-like"/>
    <property type="match status" value="1"/>
</dbReference>
<accession>A0ABD4SZA1</accession>
<proteinExistence type="predicted"/>
<gene>
    <name evidence="2" type="ORF">QQ91_0001945</name>
</gene>
<dbReference type="AlphaFoldDB" id="A0ABD4SZA1"/>
<feature type="domain" description="Histidine kinase/HSP90-like ATPase" evidence="1">
    <location>
        <begin position="14"/>
        <end position="148"/>
    </location>
</feature>
<evidence type="ECO:0000313" key="2">
    <source>
        <dbReference type="EMBL" id="MCM1981593.1"/>
    </source>
</evidence>
<dbReference type="EMBL" id="JTHE03000013">
    <property type="protein sequence ID" value="MCM1981593.1"/>
    <property type="molecule type" value="Genomic_DNA"/>
</dbReference>
<keyword evidence="2" id="KW-0067">ATP-binding</keyword>
<dbReference type="Gene3D" id="3.30.565.10">
    <property type="entry name" value="Histidine kinase-like ATPase, C-terminal domain"/>
    <property type="match status" value="1"/>
</dbReference>
<comment type="caution">
    <text evidence="2">The sequence shown here is derived from an EMBL/GenBank/DDBJ whole genome shotgun (WGS) entry which is preliminary data.</text>
</comment>
<reference evidence="2 3" key="1">
    <citation type="journal article" date="2015" name="Genome Announc.">
        <title>Draft Genome Sequence of Filamentous Marine Cyanobacterium Lyngbya confervoides Strain BDU141951.</title>
        <authorList>
            <person name="Chandrababunaidu M.M."/>
            <person name="Sen D."/>
            <person name="Tripathy S."/>
        </authorList>
    </citation>
    <scope>NUCLEOTIDE SEQUENCE [LARGE SCALE GENOMIC DNA]</scope>
    <source>
        <strain evidence="2 3">BDU141951</strain>
    </source>
</reference>
<protein>
    <submittedName>
        <fullName evidence="2">ATP-binding protein</fullName>
    </submittedName>
</protein>
<evidence type="ECO:0000259" key="1">
    <source>
        <dbReference type="Pfam" id="PF13581"/>
    </source>
</evidence>
<evidence type="ECO:0000313" key="3">
    <source>
        <dbReference type="Proteomes" id="UP000031561"/>
    </source>
</evidence>
<keyword evidence="2" id="KW-0547">Nucleotide-binding</keyword>
<organism evidence="2 3">
    <name type="scientific">Lyngbya confervoides BDU141951</name>
    <dbReference type="NCBI Taxonomy" id="1574623"/>
    <lineage>
        <taxon>Bacteria</taxon>
        <taxon>Bacillati</taxon>
        <taxon>Cyanobacteriota</taxon>
        <taxon>Cyanophyceae</taxon>
        <taxon>Oscillatoriophycideae</taxon>
        <taxon>Oscillatoriales</taxon>
        <taxon>Microcoleaceae</taxon>
        <taxon>Lyngbya</taxon>
    </lineage>
</organism>
<dbReference type="Proteomes" id="UP000031561">
    <property type="component" value="Unassembled WGS sequence"/>
</dbReference>
<dbReference type="SUPFAM" id="SSF55874">
    <property type="entry name" value="ATPase domain of HSP90 chaperone/DNA topoisomerase II/histidine kinase"/>
    <property type="match status" value="1"/>
</dbReference>